<proteinExistence type="predicted"/>
<dbReference type="EMBL" id="JANPWB010000014">
    <property type="protein sequence ID" value="KAJ1097891.1"/>
    <property type="molecule type" value="Genomic_DNA"/>
</dbReference>
<evidence type="ECO:0000256" key="1">
    <source>
        <dbReference type="SAM" id="MobiDB-lite"/>
    </source>
</evidence>
<feature type="region of interest" description="Disordered" evidence="1">
    <location>
        <begin position="133"/>
        <end position="188"/>
    </location>
</feature>
<protein>
    <submittedName>
        <fullName evidence="2">Uncharacterized protein</fullName>
    </submittedName>
</protein>
<dbReference type="AlphaFoldDB" id="A0AAV7M294"/>
<sequence>MAWFTKGATLYVLYAAGSGFSFHQHNMINGVLLLPQWAPPSGGPTDRNRVRRRSGGGRGRGDPVAGSDTERTSGLEDCVPGRRPWGRLRWAGAVRHSATGRAQVGRGAERGFHRTKCVGKAVGHIELVGPAASERFPASVRPPPPTTLEQAPLNQRPQEEGNDHWQSEFVGGQTAGEENTAGGLQRPR</sequence>
<feature type="compositionally biased region" description="Basic and acidic residues" evidence="1">
    <location>
        <begin position="157"/>
        <end position="166"/>
    </location>
</feature>
<evidence type="ECO:0000313" key="2">
    <source>
        <dbReference type="EMBL" id="KAJ1097891.1"/>
    </source>
</evidence>
<dbReference type="Proteomes" id="UP001066276">
    <property type="component" value="Chromosome 10"/>
</dbReference>
<feature type="region of interest" description="Disordered" evidence="1">
    <location>
        <begin position="39"/>
        <end position="79"/>
    </location>
</feature>
<name>A0AAV7M294_PLEWA</name>
<gene>
    <name evidence="2" type="ORF">NDU88_003007</name>
</gene>
<feature type="compositionally biased region" description="Polar residues" evidence="1">
    <location>
        <begin position="147"/>
        <end position="156"/>
    </location>
</feature>
<reference evidence="2" key="1">
    <citation type="journal article" date="2022" name="bioRxiv">
        <title>Sequencing and chromosome-scale assembly of the giantPleurodeles waltlgenome.</title>
        <authorList>
            <person name="Brown T."/>
            <person name="Elewa A."/>
            <person name="Iarovenko S."/>
            <person name="Subramanian E."/>
            <person name="Araus A.J."/>
            <person name="Petzold A."/>
            <person name="Susuki M."/>
            <person name="Suzuki K.-i.T."/>
            <person name="Hayashi T."/>
            <person name="Toyoda A."/>
            <person name="Oliveira C."/>
            <person name="Osipova E."/>
            <person name="Leigh N.D."/>
            <person name="Simon A."/>
            <person name="Yun M.H."/>
        </authorList>
    </citation>
    <scope>NUCLEOTIDE SEQUENCE</scope>
    <source>
        <strain evidence="2">20211129_DDA</strain>
        <tissue evidence="2">Liver</tissue>
    </source>
</reference>
<accession>A0AAV7M294</accession>
<organism evidence="2 3">
    <name type="scientific">Pleurodeles waltl</name>
    <name type="common">Iberian ribbed newt</name>
    <dbReference type="NCBI Taxonomy" id="8319"/>
    <lineage>
        <taxon>Eukaryota</taxon>
        <taxon>Metazoa</taxon>
        <taxon>Chordata</taxon>
        <taxon>Craniata</taxon>
        <taxon>Vertebrata</taxon>
        <taxon>Euteleostomi</taxon>
        <taxon>Amphibia</taxon>
        <taxon>Batrachia</taxon>
        <taxon>Caudata</taxon>
        <taxon>Salamandroidea</taxon>
        <taxon>Salamandridae</taxon>
        <taxon>Pleurodelinae</taxon>
        <taxon>Pleurodeles</taxon>
    </lineage>
</organism>
<keyword evidence="3" id="KW-1185">Reference proteome</keyword>
<evidence type="ECO:0000313" key="3">
    <source>
        <dbReference type="Proteomes" id="UP001066276"/>
    </source>
</evidence>
<comment type="caution">
    <text evidence="2">The sequence shown here is derived from an EMBL/GenBank/DDBJ whole genome shotgun (WGS) entry which is preliminary data.</text>
</comment>